<evidence type="ECO:0008006" key="3">
    <source>
        <dbReference type="Google" id="ProtNLM"/>
    </source>
</evidence>
<sequence length="390" mass="44129">MTDENITGSGERAGILRLPPEVFEGIANEVDRADHPNIRLVNREVESKIWRMYRTRLFFSIAILLCSEEALYKLLAITRSERFGPYIRKLKLCVDEIYDERLNKTERSSEEPQEAIRESPLDSLLLTSAFCYLRRYGKPLDIDITSMHTCDEAVMGLRGFEATRNIQFKTWLGSIECCATEACNTVMIAIRQGQHNVKALSISPGCGHELIAWHEWAWTRVKEGLFLKNLSTVFQTIESLELRSYNTSERFGGQGTNRAIVATFSDSAVLKKLAFHPYASVAFEEGTRDDMLGNENLGKALMQARLPAVEHLALSGLLLNFTAFANFLHRHPKMLRIELRHVMFEKAPVETNSYGDGDGGQEEILAEELGSFSSGAHISVKRCRSFIRRS</sequence>
<name>A0A6G1L5M8_9PEZI</name>
<accession>A0A6G1L5M8</accession>
<gene>
    <name evidence="1" type="ORF">EJ03DRAFT_139183</name>
</gene>
<dbReference type="AlphaFoldDB" id="A0A6G1L5M8"/>
<reference evidence="1" key="1">
    <citation type="journal article" date="2020" name="Stud. Mycol.">
        <title>101 Dothideomycetes genomes: a test case for predicting lifestyles and emergence of pathogens.</title>
        <authorList>
            <person name="Haridas S."/>
            <person name="Albert R."/>
            <person name="Binder M."/>
            <person name="Bloem J."/>
            <person name="Labutti K."/>
            <person name="Salamov A."/>
            <person name="Andreopoulos B."/>
            <person name="Baker S."/>
            <person name="Barry K."/>
            <person name="Bills G."/>
            <person name="Bluhm B."/>
            <person name="Cannon C."/>
            <person name="Castanera R."/>
            <person name="Culley D."/>
            <person name="Daum C."/>
            <person name="Ezra D."/>
            <person name="Gonzalez J."/>
            <person name="Henrissat B."/>
            <person name="Kuo A."/>
            <person name="Liang C."/>
            <person name="Lipzen A."/>
            <person name="Lutzoni F."/>
            <person name="Magnuson J."/>
            <person name="Mondo S."/>
            <person name="Nolan M."/>
            <person name="Ohm R."/>
            <person name="Pangilinan J."/>
            <person name="Park H.-J."/>
            <person name="Ramirez L."/>
            <person name="Alfaro M."/>
            <person name="Sun H."/>
            <person name="Tritt A."/>
            <person name="Yoshinaga Y."/>
            <person name="Zwiers L.-H."/>
            <person name="Turgeon B."/>
            <person name="Goodwin S."/>
            <person name="Spatafora J."/>
            <person name="Crous P."/>
            <person name="Grigoriev I."/>
        </authorList>
    </citation>
    <scope>NUCLEOTIDE SEQUENCE</scope>
    <source>
        <strain evidence="1">CBS 116005</strain>
    </source>
</reference>
<evidence type="ECO:0000313" key="1">
    <source>
        <dbReference type="EMBL" id="KAF2767892.1"/>
    </source>
</evidence>
<protein>
    <recommendedName>
        <fullName evidence="3">F-box domain-containing protein</fullName>
    </recommendedName>
</protein>
<dbReference type="EMBL" id="ML995850">
    <property type="protein sequence ID" value="KAF2767892.1"/>
    <property type="molecule type" value="Genomic_DNA"/>
</dbReference>
<organism evidence="1 2">
    <name type="scientific">Teratosphaeria nubilosa</name>
    <dbReference type="NCBI Taxonomy" id="161662"/>
    <lineage>
        <taxon>Eukaryota</taxon>
        <taxon>Fungi</taxon>
        <taxon>Dikarya</taxon>
        <taxon>Ascomycota</taxon>
        <taxon>Pezizomycotina</taxon>
        <taxon>Dothideomycetes</taxon>
        <taxon>Dothideomycetidae</taxon>
        <taxon>Mycosphaerellales</taxon>
        <taxon>Teratosphaeriaceae</taxon>
        <taxon>Teratosphaeria</taxon>
    </lineage>
</organism>
<keyword evidence="2" id="KW-1185">Reference proteome</keyword>
<dbReference type="Proteomes" id="UP000799436">
    <property type="component" value="Unassembled WGS sequence"/>
</dbReference>
<dbReference type="OrthoDB" id="3636520at2759"/>
<evidence type="ECO:0000313" key="2">
    <source>
        <dbReference type="Proteomes" id="UP000799436"/>
    </source>
</evidence>
<proteinExistence type="predicted"/>